<dbReference type="VEuPathDB" id="VectorBase:PPAI003349"/>
<dbReference type="VEuPathDB" id="VectorBase:PPAPM1_006878"/>
<evidence type="ECO:0000256" key="1">
    <source>
        <dbReference type="ARBA" id="ARBA00022737"/>
    </source>
</evidence>
<dbReference type="EMBL" id="AJVK01026560">
    <property type="status" value="NOT_ANNOTATED_CDS"/>
    <property type="molecule type" value="Genomic_DNA"/>
</dbReference>
<dbReference type="GO" id="GO:0010314">
    <property type="term" value="F:phosphatidylinositol-5-phosphate binding"/>
    <property type="evidence" value="ECO:0007669"/>
    <property type="project" value="TreeGrafter"/>
</dbReference>
<dbReference type="GO" id="GO:0032266">
    <property type="term" value="F:phosphatidylinositol-3-phosphate binding"/>
    <property type="evidence" value="ECO:0007669"/>
    <property type="project" value="TreeGrafter"/>
</dbReference>
<evidence type="ECO:0000313" key="4">
    <source>
        <dbReference type="Proteomes" id="UP000092462"/>
    </source>
</evidence>
<dbReference type="PANTHER" id="PTHR46607:SF1">
    <property type="entry name" value="SEC14 DOMAIN AND SPECTRIN REPEAT-CONTAINING PROTEIN 1"/>
    <property type="match status" value="1"/>
</dbReference>
<dbReference type="AlphaFoldDB" id="A0A1B0D726"/>
<dbReference type="Proteomes" id="UP000092462">
    <property type="component" value="Unassembled WGS sequence"/>
</dbReference>
<dbReference type="EMBL" id="AJVK01026562">
    <property type="status" value="NOT_ANNOTATED_CDS"/>
    <property type="molecule type" value="Genomic_DNA"/>
</dbReference>
<organism evidence="3 4">
    <name type="scientific">Phlebotomus papatasi</name>
    <name type="common">Sandfly</name>
    <dbReference type="NCBI Taxonomy" id="29031"/>
    <lineage>
        <taxon>Eukaryota</taxon>
        <taxon>Metazoa</taxon>
        <taxon>Ecdysozoa</taxon>
        <taxon>Arthropoda</taxon>
        <taxon>Hexapoda</taxon>
        <taxon>Insecta</taxon>
        <taxon>Pterygota</taxon>
        <taxon>Neoptera</taxon>
        <taxon>Endopterygota</taxon>
        <taxon>Diptera</taxon>
        <taxon>Nematocera</taxon>
        <taxon>Psychodoidea</taxon>
        <taxon>Psychodidae</taxon>
        <taxon>Phlebotomus</taxon>
        <taxon>Phlebotomus</taxon>
    </lineage>
</organism>
<dbReference type="GO" id="GO:0005546">
    <property type="term" value="F:phosphatidylinositol-4,5-bisphosphate binding"/>
    <property type="evidence" value="ECO:0007669"/>
    <property type="project" value="TreeGrafter"/>
</dbReference>
<dbReference type="Gene3D" id="1.20.58.60">
    <property type="match status" value="2"/>
</dbReference>
<feature type="domain" description="SESTD1-like spectrin repeats region" evidence="2">
    <location>
        <begin position="250"/>
        <end position="351"/>
    </location>
</feature>
<dbReference type="InterPro" id="IPR056804">
    <property type="entry name" value="Spectrin_SESTD1"/>
</dbReference>
<keyword evidence="4" id="KW-1185">Reference proteome</keyword>
<keyword evidence="1" id="KW-0677">Repeat</keyword>
<dbReference type="PANTHER" id="PTHR46607">
    <property type="entry name" value="SEC14 DOMAIN AND SPECTRIN REPEAT-CONTAINING PROTEIN 1"/>
    <property type="match status" value="1"/>
</dbReference>
<evidence type="ECO:0000259" key="2">
    <source>
        <dbReference type="Pfam" id="PF24915"/>
    </source>
</evidence>
<reference evidence="3" key="1">
    <citation type="submission" date="2022-08" db="UniProtKB">
        <authorList>
            <consortium name="EnsemblMetazoa"/>
        </authorList>
    </citation>
    <scope>IDENTIFICATION</scope>
    <source>
        <strain evidence="3">Israel</strain>
    </source>
</reference>
<dbReference type="GO" id="GO:0080025">
    <property type="term" value="F:phosphatidylinositol-3,5-bisphosphate binding"/>
    <property type="evidence" value="ECO:0007669"/>
    <property type="project" value="TreeGrafter"/>
</dbReference>
<dbReference type="EMBL" id="AJVK01026561">
    <property type="status" value="NOT_ANNOTATED_CDS"/>
    <property type="molecule type" value="Genomic_DNA"/>
</dbReference>
<accession>A0A1B0D726</accession>
<name>A0A1B0D726_PHLPP</name>
<proteinExistence type="predicted"/>
<sequence length="552" mass="63904">MTELPDGLGGTLAYSHEQWLHNRMRVEEFKKAYERTVNDLENLHITLLDSKSLRANETEQALKTCATLNGDAQRLVHTVIETGKTLIADLGKITWNPNSDFVKSPDLVDALESIKKMLNEVEKRQTEVANAWIELEKSIEVARELASLEEGVAFVTNWILTTAESMLNAQKKIGYDVQTSEELRKKHEHLEMQCWDTYGLYAELLHKINTFSVPKDTFVHKDLMSKKDFMDFVCRSFATRLERRRNTLITSLRFFRLVSEYFDRTSEVFETLIMRNRVDDFEMAPVNLQKLKDSQHNLETVEKELIREGEKLSDMLAMPVKDALGCDIGFDYSEDIVNIRDILDASIARRNIFIDSVELQKLTLEQVTYIHSYEEDAKVAIKWMEDLYNVMIKLHSHVGSSMCEIQTQKEELQTFQETAKGIFSYGCQLLEASLTLRQSCKLDISCNSDMLMQLQRAWSNLQSVSQEQMTRLRVSAVFHRSVEDHCQKLQELRAAVETTCDIDDAERRRGRLRKYLACRERLLVEVGRMVRLGRLLKTRLKEAFVLDDTVDG</sequence>
<dbReference type="GO" id="GO:0043325">
    <property type="term" value="F:phosphatidylinositol-3,4-bisphosphate binding"/>
    <property type="evidence" value="ECO:0007669"/>
    <property type="project" value="TreeGrafter"/>
</dbReference>
<protein>
    <recommendedName>
        <fullName evidence="2">SESTD1-like spectrin repeats region domain-containing protein</fullName>
    </recommendedName>
</protein>
<dbReference type="Pfam" id="PF24915">
    <property type="entry name" value="Spectrin_SESTD1"/>
    <property type="match status" value="1"/>
</dbReference>
<evidence type="ECO:0000313" key="3">
    <source>
        <dbReference type="EnsemblMetazoa" id="PPAI003349-PA"/>
    </source>
</evidence>
<dbReference type="EnsemblMetazoa" id="PPAI003349-RA">
    <property type="protein sequence ID" value="PPAI003349-PA"/>
    <property type="gene ID" value="PPAI003349"/>
</dbReference>
<dbReference type="SUPFAM" id="SSF46966">
    <property type="entry name" value="Spectrin repeat"/>
    <property type="match status" value="2"/>
</dbReference>
<dbReference type="GO" id="GO:0070273">
    <property type="term" value="F:phosphatidylinositol-4-phosphate binding"/>
    <property type="evidence" value="ECO:0007669"/>
    <property type="project" value="TreeGrafter"/>
</dbReference>